<feature type="domain" description="N-acetyltransferase" evidence="1">
    <location>
        <begin position="21"/>
        <end position="197"/>
    </location>
</feature>
<keyword evidence="3" id="KW-1185">Reference proteome</keyword>
<dbReference type="InterPro" id="IPR000182">
    <property type="entry name" value="GNAT_dom"/>
</dbReference>
<protein>
    <submittedName>
        <fullName evidence="2">GNAT family N-acetyltransferase</fullName>
        <ecNumber evidence="2">2.3.-.-</ecNumber>
    </submittedName>
</protein>
<sequence>MDADKKLKRTDDEFTIECSDIILQEYRAEDLDDLYALTQQPEITEFLPDWNVPKEQRLHWLIHYEMVENKKFLQAITEGGHIDQLRLRLGIILKATGEFIGWCCTGIKEELPPPNREIVFAISRDHRSMGYTTQAVQATIKYLFEHTKVEELNAVALTHNLPSNKVIQKCGFDLVNRIEIDNEPYNHYKIRRSQWIQ</sequence>
<comment type="caution">
    <text evidence="2">The sequence shown here is derived from an EMBL/GenBank/DDBJ whole genome shotgun (WGS) entry which is preliminary data.</text>
</comment>
<proteinExistence type="predicted"/>
<dbReference type="EMBL" id="JBHTIU010000012">
    <property type="protein sequence ID" value="MFD0868313.1"/>
    <property type="molecule type" value="Genomic_DNA"/>
</dbReference>
<evidence type="ECO:0000259" key="1">
    <source>
        <dbReference type="PROSITE" id="PS51186"/>
    </source>
</evidence>
<dbReference type="EC" id="2.3.-.-" evidence="2"/>
<dbReference type="SUPFAM" id="SSF55729">
    <property type="entry name" value="Acyl-CoA N-acyltransferases (Nat)"/>
    <property type="match status" value="1"/>
</dbReference>
<name>A0ABW3D4I5_9BACL</name>
<keyword evidence="2" id="KW-0808">Transferase</keyword>
<dbReference type="RefSeq" id="WP_379286448.1">
    <property type="nucleotide sequence ID" value="NZ_JBHTIU010000012.1"/>
</dbReference>
<dbReference type="PROSITE" id="PS51186">
    <property type="entry name" value="GNAT"/>
    <property type="match status" value="1"/>
</dbReference>
<reference evidence="3" key="1">
    <citation type="journal article" date="2019" name="Int. J. Syst. Evol. Microbiol.">
        <title>The Global Catalogue of Microorganisms (GCM) 10K type strain sequencing project: providing services to taxonomists for standard genome sequencing and annotation.</title>
        <authorList>
            <consortium name="The Broad Institute Genomics Platform"/>
            <consortium name="The Broad Institute Genome Sequencing Center for Infectious Disease"/>
            <person name="Wu L."/>
            <person name="Ma J."/>
        </authorList>
    </citation>
    <scope>NUCLEOTIDE SEQUENCE [LARGE SCALE GENOMIC DNA]</scope>
    <source>
        <strain evidence="3">CCUG 57263</strain>
    </source>
</reference>
<dbReference type="Pfam" id="PF13302">
    <property type="entry name" value="Acetyltransf_3"/>
    <property type="match status" value="1"/>
</dbReference>
<dbReference type="GO" id="GO:0016746">
    <property type="term" value="F:acyltransferase activity"/>
    <property type="evidence" value="ECO:0007669"/>
    <property type="project" value="UniProtKB-KW"/>
</dbReference>
<dbReference type="PANTHER" id="PTHR43792">
    <property type="entry name" value="GNAT FAMILY, PUTATIVE (AFU_ORTHOLOGUE AFUA_3G00765)-RELATED-RELATED"/>
    <property type="match status" value="1"/>
</dbReference>
<keyword evidence="2" id="KW-0012">Acyltransferase</keyword>
<dbReference type="PANTHER" id="PTHR43792:SF9">
    <property type="entry name" value="RIBOSOMAL-PROTEIN-ALANINE ACETYLTRANSFERASE"/>
    <property type="match status" value="1"/>
</dbReference>
<dbReference type="InterPro" id="IPR016181">
    <property type="entry name" value="Acyl_CoA_acyltransferase"/>
</dbReference>
<gene>
    <name evidence="2" type="ORF">ACFQ03_04070</name>
</gene>
<evidence type="ECO:0000313" key="2">
    <source>
        <dbReference type="EMBL" id="MFD0868313.1"/>
    </source>
</evidence>
<dbReference type="Proteomes" id="UP001597120">
    <property type="component" value="Unassembled WGS sequence"/>
</dbReference>
<dbReference type="InterPro" id="IPR051531">
    <property type="entry name" value="N-acetyltransferase"/>
</dbReference>
<dbReference type="Gene3D" id="3.40.630.30">
    <property type="match status" value="1"/>
</dbReference>
<evidence type="ECO:0000313" key="3">
    <source>
        <dbReference type="Proteomes" id="UP001597120"/>
    </source>
</evidence>
<accession>A0ABW3D4I5</accession>
<organism evidence="2 3">
    <name type="scientific">Paenibacillus residui</name>
    <dbReference type="NCBI Taxonomy" id="629724"/>
    <lineage>
        <taxon>Bacteria</taxon>
        <taxon>Bacillati</taxon>
        <taxon>Bacillota</taxon>
        <taxon>Bacilli</taxon>
        <taxon>Bacillales</taxon>
        <taxon>Paenibacillaceae</taxon>
        <taxon>Paenibacillus</taxon>
    </lineage>
</organism>